<feature type="short sequence motif" description="Cysteine switch" evidence="15">
    <location>
        <begin position="76"/>
        <end position="83"/>
    </location>
</feature>
<sequence length="475" mass="53744">MILLLSWFLLLVCSTHLSILEYLSQFFSEVGVSAPNSTWRSSLDSFEDTLRKMQEFFALEVTGQLDSNTLEVMARPRCGFTDVATYGHSDGRPKWDKTLLTYRITDYTPDLSQNEVDTAIAKALKLYSDVLPLDFKQIDNGTADIMIVFKHGDFSPFDGRGGVLAHAYSPGVGRGGDTHFDEDETWTLTSTGINLFLVAAHEFGHALGLGHSQVQTALMYPTYKYVKTEGYKLPDDDRQGVQAIYGVNITSTHTTTKPDLNPQPTKKPVPKPQPIPKPNPTPTLQPPPDRCNRNLTFDAATFIQRSLYFFKDGRRSSWDSITARRIASVWPGLSKVDAAYEYKKTTLYLLTGNHYWRISISRNTVLPGYPKPLSDFGLPPSVIKVDAAVYEPFTSKTLLFVNDKYWSYNERVHKMDSGYPKFIHSELPGIGNRVDAAFENKGYLYFSHGSTQTEYNYQRKRALRTVLNSEWMDCH</sequence>
<evidence type="ECO:0000256" key="13">
    <source>
        <dbReference type="PIRSR" id="PIRSR621190-3"/>
    </source>
</evidence>
<keyword evidence="2" id="KW-0645">Protease</keyword>
<dbReference type="SMART" id="SM00120">
    <property type="entry name" value="HX"/>
    <property type="match status" value="4"/>
</dbReference>
<feature type="binding site" evidence="12">
    <location>
        <position position="184"/>
    </location>
    <ligand>
        <name>Ca(2+)</name>
        <dbReference type="ChEBI" id="CHEBI:29108"/>
        <label>3</label>
    </ligand>
</feature>
<feature type="binding site" evidence="12">
    <location>
        <position position="337"/>
    </location>
    <ligand>
        <name>Ca(2+)</name>
        <dbReference type="ChEBI" id="CHEBI:29108"/>
        <label>4</label>
    </ligand>
</feature>
<dbReference type="SUPFAM" id="SSF55486">
    <property type="entry name" value="Metalloproteases ('zincins'), catalytic domain"/>
    <property type="match status" value="1"/>
</dbReference>
<feature type="region of interest" description="Disordered" evidence="17">
    <location>
        <begin position="252"/>
        <end position="290"/>
    </location>
</feature>
<dbReference type="CDD" id="cd00094">
    <property type="entry name" value="HX"/>
    <property type="match status" value="1"/>
</dbReference>
<dbReference type="CDD" id="cd04278">
    <property type="entry name" value="ZnMc_MMP"/>
    <property type="match status" value="1"/>
</dbReference>
<evidence type="ECO:0000256" key="3">
    <source>
        <dbReference type="ARBA" id="ARBA00022723"/>
    </source>
</evidence>
<feature type="binding site" evidence="12">
    <location>
        <position position="158"/>
    </location>
    <ligand>
        <name>Ca(2+)</name>
        <dbReference type="ChEBI" id="CHEBI:29108"/>
        <label>3</label>
    </ligand>
</feature>
<feature type="binding site" evidence="12">
    <location>
        <position position="184"/>
    </location>
    <ligand>
        <name>Ca(2+)</name>
        <dbReference type="ChEBI" id="CHEBI:29108"/>
        <label>1</label>
    </ligand>
</feature>
<feature type="binding site" evidence="12">
    <location>
        <position position="175"/>
    </location>
    <ligand>
        <name>Ca(2+)</name>
        <dbReference type="ChEBI" id="CHEBI:29108"/>
        <label>2</label>
    </ligand>
</feature>
<keyword evidence="6 11" id="KW-0862">Zinc</keyword>
<dbReference type="InterPro" id="IPR033739">
    <property type="entry name" value="M10A_MMP"/>
</dbReference>
<dbReference type="InterPro" id="IPR001818">
    <property type="entry name" value="Pept_M10_metallopeptidase"/>
</dbReference>
<dbReference type="PROSITE" id="PS51642">
    <property type="entry name" value="HEMOPEXIN_2"/>
    <property type="match status" value="3"/>
</dbReference>
<feature type="binding site" evidence="12">
    <location>
        <position position="110"/>
    </location>
    <ligand>
        <name>Ca(2+)</name>
        <dbReference type="ChEBI" id="CHEBI:29108"/>
        <label>1</label>
    </ligand>
</feature>
<evidence type="ECO:0000256" key="8">
    <source>
        <dbReference type="ARBA" id="ARBA00023049"/>
    </source>
</evidence>
<dbReference type="SUPFAM" id="SSF50923">
    <property type="entry name" value="Hemopexin-like domain"/>
    <property type="match status" value="1"/>
</dbReference>
<keyword evidence="8" id="KW-0482">Metalloprotease</keyword>
<dbReference type="GO" id="GO:0006508">
    <property type="term" value="P:proteolysis"/>
    <property type="evidence" value="ECO:0007669"/>
    <property type="project" value="UniProtKB-KW"/>
</dbReference>
<dbReference type="GO" id="GO:0008270">
    <property type="term" value="F:zinc ion binding"/>
    <property type="evidence" value="ECO:0007669"/>
    <property type="project" value="InterPro"/>
</dbReference>
<comment type="cofactor">
    <cofactor evidence="12">
        <name>Zn(2+)</name>
        <dbReference type="ChEBI" id="CHEBI:29105"/>
    </cofactor>
    <text evidence="12">Binds 2 Zn(2+) ions per subunit.</text>
</comment>
<evidence type="ECO:0000256" key="4">
    <source>
        <dbReference type="ARBA" id="ARBA00022737"/>
    </source>
</evidence>
<dbReference type="InterPro" id="IPR036365">
    <property type="entry name" value="PGBD-like_sf"/>
</dbReference>
<feature type="binding site" evidence="12">
    <location>
        <position position="298"/>
    </location>
    <ligand>
        <name>Ca(2+)</name>
        <dbReference type="ChEBI" id="CHEBI:29108"/>
        <label>4</label>
    </ligand>
</feature>
<feature type="binding site" evidence="11">
    <location>
        <position position="211"/>
    </location>
    <ligand>
        <name>Zn(2+)</name>
        <dbReference type="ChEBI" id="CHEBI:29105"/>
        <label>2</label>
        <note>catalytic</note>
    </ligand>
</feature>
<evidence type="ECO:0000256" key="5">
    <source>
        <dbReference type="ARBA" id="ARBA00022801"/>
    </source>
</evidence>
<feature type="signal peptide" evidence="18">
    <location>
        <begin position="1"/>
        <end position="17"/>
    </location>
</feature>
<dbReference type="InterPro" id="IPR006026">
    <property type="entry name" value="Peptidase_Metallo"/>
</dbReference>
<evidence type="ECO:0000313" key="21">
    <source>
        <dbReference type="Proteomes" id="UP000261600"/>
    </source>
</evidence>
<proteinExistence type="inferred from homology"/>
<dbReference type="PIRSF" id="PIRSF001191">
    <property type="entry name" value="Peptidase_M10A_matrix"/>
    <property type="match status" value="1"/>
</dbReference>
<dbReference type="GO" id="GO:0004222">
    <property type="term" value="F:metalloendopeptidase activity"/>
    <property type="evidence" value="ECO:0007669"/>
    <property type="project" value="InterPro"/>
</dbReference>
<evidence type="ECO:0000256" key="2">
    <source>
        <dbReference type="ARBA" id="ARBA00022670"/>
    </source>
</evidence>
<feature type="binding site" evidence="12">
    <location>
        <position position="159"/>
    </location>
    <ligand>
        <name>Ca(2+)</name>
        <dbReference type="ChEBI" id="CHEBI:29108"/>
        <label>3</label>
    </ligand>
</feature>
<evidence type="ECO:0000256" key="14">
    <source>
        <dbReference type="PIRSR" id="PIRSR621190-4"/>
    </source>
</evidence>
<dbReference type="InterPro" id="IPR021190">
    <property type="entry name" value="Pept_M10A"/>
</dbReference>
<evidence type="ECO:0000256" key="7">
    <source>
        <dbReference type="ARBA" id="ARBA00022837"/>
    </source>
</evidence>
<dbReference type="AlphaFoldDB" id="A0A3Q3Q5I3"/>
<feature type="chain" id="PRO_5046376414" description="Peptidase metallopeptidase domain-containing protein" evidence="18">
    <location>
        <begin position="18"/>
        <end position="475"/>
    </location>
</feature>
<dbReference type="Proteomes" id="UP000261600">
    <property type="component" value="Unplaced"/>
</dbReference>
<dbReference type="Gene3D" id="3.40.390.10">
    <property type="entry name" value="Collagenase (Catalytic Domain)"/>
    <property type="match status" value="1"/>
</dbReference>
<evidence type="ECO:0000256" key="18">
    <source>
        <dbReference type="SAM" id="SignalP"/>
    </source>
</evidence>
<feature type="disulfide bond" evidence="13">
    <location>
        <begin position="291"/>
        <end position="474"/>
    </location>
</feature>
<evidence type="ECO:0000256" key="9">
    <source>
        <dbReference type="ARBA" id="ARBA00023145"/>
    </source>
</evidence>
<comment type="cofactor">
    <cofactor evidence="12">
        <name>Ca(2+)</name>
        <dbReference type="ChEBI" id="CHEBI:29108"/>
    </cofactor>
    <text evidence="12">Can bind about 5 Ca(2+) ions per subunit.</text>
</comment>
<name>A0A3Q3Q5I3_MONAL</name>
<feature type="binding site" evidence="12">
    <location>
        <position position="177"/>
    </location>
    <ligand>
        <name>Ca(2+)</name>
        <dbReference type="ChEBI" id="CHEBI:29108"/>
        <label>2</label>
    </ligand>
</feature>
<keyword evidence="7 12" id="KW-0106">Calcium</keyword>
<dbReference type="Ensembl" id="ENSMALT00000005041.1">
    <property type="protein sequence ID" value="ENSMALP00000004930.1"/>
    <property type="gene ID" value="ENSMALG00000003507.1"/>
</dbReference>
<keyword evidence="9" id="KW-0865">Zymogen</keyword>
<feature type="binding site" description="in inhibited form" evidence="12">
    <location>
        <position position="78"/>
    </location>
    <ligand>
        <name>Zn(2+)</name>
        <dbReference type="ChEBI" id="CHEBI:29105"/>
        <label>2</label>
        <note>catalytic</note>
    </ligand>
</feature>
<dbReference type="InterPro" id="IPR018487">
    <property type="entry name" value="Hemopexin-like_repeat"/>
</dbReference>
<feature type="binding site" evidence="12">
    <location>
        <position position="166"/>
    </location>
    <ligand>
        <name>Zn(2+)</name>
        <dbReference type="ChEBI" id="CHEBI:29105"/>
        <label>1</label>
    </ligand>
</feature>
<feature type="binding site" evidence="12">
    <location>
        <position position="339"/>
    </location>
    <ligand>
        <name>Ca(2+)</name>
        <dbReference type="ChEBI" id="CHEBI:29108"/>
        <label>5</label>
    </ligand>
</feature>
<keyword evidence="13" id="KW-1015">Disulfide bond</keyword>
<feature type="repeat" description="Hemopexin" evidence="16">
    <location>
        <begin position="431"/>
        <end position="474"/>
    </location>
</feature>
<feature type="binding site" evidence="12">
    <location>
        <position position="153"/>
    </location>
    <ligand>
        <name>Zn(2+)</name>
        <dbReference type="ChEBI" id="CHEBI:29105"/>
        <label>1</label>
    </ligand>
</feature>
<dbReference type="Gene3D" id="2.110.10.10">
    <property type="entry name" value="Hemopexin-like domain"/>
    <property type="match status" value="1"/>
</dbReference>
<feature type="domain" description="Peptidase metallopeptidase" evidence="19">
    <location>
        <begin position="91"/>
        <end position="247"/>
    </location>
</feature>
<reference evidence="20" key="1">
    <citation type="submission" date="2025-08" db="UniProtKB">
        <authorList>
            <consortium name="Ensembl"/>
        </authorList>
    </citation>
    <scope>IDENTIFICATION</scope>
</reference>
<evidence type="ECO:0000256" key="12">
    <source>
        <dbReference type="PIRSR" id="PIRSR621190-2"/>
    </source>
</evidence>
<reference evidence="20" key="2">
    <citation type="submission" date="2025-09" db="UniProtKB">
        <authorList>
            <consortium name="Ensembl"/>
        </authorList>
    </citation>
    <scope>IDENTIFICATION</scope>
</reference>
<evidence type="ECO:0000259" key="19">
    <source>
        <dbReference type="SMART" id="SM00235"/>
    </source>
</evidence>
<evidence type="ECO:0000256" key="10">
    <source>
        <dbReference type="PIRSR" id="PIRSR001191-1"/>
    </source>
</evidence>
<feature type="binding site" evidence="12">
    <location>
        <position position="181"/>
    </location>
    <ligand>
        <name>Ca(2+)</name>
        <dbReference type="ChEBI" id="CHEBI:29108"/>
        <label>3</label>
    </ligand>
</feature>
<protein>
    <recommendedName>
        <fullName evidence="19">Peptidase metallopeptidase domain-containing protein</fullName>
    </recommendedName>
</protein>
<evidence type="ECO:0000256" key="6">
    <source>
        <dbReference type="ARBA" id="ARBA00022833"/>
    </source>
</evidence>
<dbReference type="InterPro" id="IPR000585">
    <property type="entry name" value="Hemopexin-like_dom"/>
</dbReference>
<feature type="binding site" evidence="12">
    <location>
        <position position="151"/>
    </location>
    <ligand>
        <name>Zn(2+)</name>
        <dbReference type="ChEBI" id="CHEBI:29105"/>
        <label>1</label>
    </ligand>
</feature>
<dbReference type="PANTHER" id="PTHR10201">
    <property type="entry name" value="MATRIX METALLOPROTEINASE"/>
    <property type="match status" value="1"/>
</dbReference>
<evidence type="ECO:0000313" key="20">
    <source>
        <dbReference type="Ensembl" id="ENSMALP00000004930.1"/>
    </source>
</evidence>
<feature type="modified residue" description="Phosphotyrosine; by PKDCC" evidence="14">
    <location>
        <position position="369"/>
    </location>
</feature>
<feature type="binding site" evidence="12">
    <location>
        <position position="179"/>
    </location>
    <ligand>
        <name>Zn(2+)</name>
        <dbReference type="ChEBI" id="CHEBI:29105"/>
        <label>1</label>
    </ligand>
</feature>
<evidence type="ECO:0000256" key="1">
    <source>
        <dbReference type="ARBA" id="ARBA00010370"/>
    </source>
</evidence>
<dbReference type="GO" id="GO:0030198">
    <property type="term" value="P:extracellular matrix organization"/>
    <property type="evidence" value="ECO:0007669"/>
    <property type="project" value="TreeGrafter"/>
</dbReference>
<feature type="binding site" evidence="12">
    <location>
        <position position="388"/>
    </location>
    <ligand>
        <name>Ca(2+)</name>
        <dbReference type="ChEBI" id="CHEBI:29108"/>
        <label>5</label>
    </ligand>
</feature>
<feature type="binding site" evidence="12">
    <location>
        <position position="435"/>
    </location>
    <ligand>
        <name>Ca(2+)</name>
        <dbReference type="ChEBI" id="CHEBI:29108"/>
        <label>4</label>
    </ligand>
</feature>
<feature type="repeat" description="Hemopexin" evidence="16">
    <location>
        <begin position="333"/>
        <end position="380"/>
    </location>
</feature>
<dbReference type="SMART" id="SM00235">
    <property type="entry name" value="ZnMc"/>
    <property type="match status" value="1"/>
</dbReference>
<dbReference type="Pfam" id="PF00413">
    <property type="entry name" value="Peptidase_M10"/>
    <property type="match status" value="1"/>
</dbReference>
<evidence type="ECO:0000256" key="11">
    <source>
        <dbReference type="PIRSR" id="PIRSR001191-2"/>
    </source>
</evidence>
<feature type="active site" evidence="10">
    <location>
        <position position="202"/>
    </location>
</feature>
<evidence type="ECO:0000256" key="15">
    <source>
        <dbReference type="PIRSR" id="PIRSR621190-5"/>
    </source>
</evidence>
<dbReference type="InterPro" id="IPR036375">
    <property type="entry name" value="Hemopexin-like_dom_sf"/>
</dbReference>
<feature type="repeat" description="Hemopexin" evidence="16">
    <location>
        <begin position="382"/>
        <end position="430"/>
    </location>
</feature>
<dbReference type="PRINTS" id="PR00138">
    <property type="entry name" value="MATRIXIN"/>
</dbReference>
<keyword evidence="3 11" id="KW-0479">Metal-binding</keyword>
<keyword evidence="4" id="KW-0677">Repeat</keyword>
<dbReference type="InterPro" id="IPR024079">
    <property type="entry name" value="MetalloPept_cat_dom_sf"/>
</dbReference>
<evidence type="ECO:0000256" key="16">
    <source>
        <dbReference type="PROSITE-ProRule" id="PRU01011"/>
    </source>
</evidence>
<comment type="similarity">
    <text evidence="1">Belongs to the peptidase M10A family.</text>
</comment>
<feature type="binding site" evidence="12">
    <location>
        <position position="219"/>
    </location>
    <ligand>
        <name>Zn(2+)</name>
        <dbReference type="ChEBI" id="CHEBI:29105"/>
        <label>2</label>
        <note>catalytic</note>
    </ligand>
</feature>
<feature type="binding site" evidence="12">
    <location>
        <position position="144"/>
    </location>
    <ligand>
        <name>Ca(2+)</name>
        <dbReference type="ChEBI" id="CHEBI:29108"/>
        <label>2</label>
    </ligand>
</feature>
<feature type="binding site" evidence="11">
    <location>
        <position position="205"/>
    </location>
    <ligand>
        <name>Zn(2+)</name>
        <dbReference type="ChEBI" id="CHEBI:29105"/>
        <label>2</label>
        <note>catalytic</note>
    </ligand>
</feature>
<feature type="binding site" evidence="11">
    <location>
        <position position="201"/>
    </location>
    <ligand>
        <name>Zn(2+)</name>
        <dbReference type="ChEBI" id="CHEBI:29105"/>
        <label>2</label>
        <note>catalytic</note>
    </ligand>
</feature>
<dbReference type="GO" id="GO:0030574">
    <property type="term" value="P:collagen catabolic process"/>
    <property type="evidence" value="ECO:0007669"/>
    <property type="project" value="TreeGrafter"/>
</dbReference>
<feature type="compositionally biased region" description="Pro residues" evidence="17">
    <location>
        <begin position="265"/>
        <end position="289"/>
    </location>
</feature>
<dbReference type="PANTHER" id="PTHR10201:SF316">
    <property type="entry name" value="STROMELYSIN-2 PRECURSOR"/>
    <property type="match status" value="1"/>
</dbReference>
<dbReference type="SUPFAM" id="SSF47090">
    <property type="entry name" value="PGBD-like"/>
    <property type="match status" value="1"/>
</dbReference>
<keyword evidence="18" id="KW-0732">Signal</keyword>
<keyword evidence="5" id="KW-0378">Hydrolase</keyword>
<evidence type="ECO:0000256" key="17">
    <source>
        <dbReference type="SAM" id="MobiDB-lite"/>
    </source>
</evidence>
<organism evidence="20 21">
    <name type="scientific">Monopterus albus</name>
    <name type="common">Swamp eel</name>
    <dbReference type="NCBI Taxonomy" id="43700"/>
    <lineage>
        <taxon>Eukaryota</taxon>
        <taxon>Metazoa</taxon>
        <taxon>Chordata</taxon>
        <taxon>Craniata</taxon>
        <taxon>Vertebrata</taxon>
        <taxon>Euteleostomi</taxon>
        <taxon>Actinopterygii</taxon>
        <taxon>Neopterygii</taxon>
        <taxon>Teleostei</taxon>
        <taxon>Neoteleostei</taxon>
        <taxon>Acanthomorphata</taxon>
        <taxon>Anabantaria</taxon>
        <taxon>Synbranchiformes</taxon>
        <taxon>Synbranchidae</taxon>
        <taxon>Monopterus</taxon>
    </lineage>
</organism>
<accession>A0A3Q3Q5I3</accession>
<dbReference type="GO" id="GO:0031012">
    <property type="term" value="C:extracellular matrix"/>
    <property type="evidence" value="ECO:0007669"/>
    <property type="project" value="InterPro"/>
</dbReference>
<keyword evidence="21" id="KW-1185">Reference proteome</keyword>
<dbReference type="Pfam" id="PF00045">
    <property type="entry name" value="Hemopexin"/>
    <property type="match status" value="2"/>
</dbReference>